<dbReference type="AlphaFoldDB" id="A0A7J7LZ26"/>
<gene>
    <name evidence="1" type="ORF">GIB67_001422</name>
</gene>
<comment type="caution">
    <text evidence="1">The sequence shown here is derived from an EMBL/GenBank/DDBJ whole genome shotgun (WGS) entry which is preliminary data.</text>
</comment>
<dbReference type="Proteomes" id="UP000541444">
    <property type="component" value="Unassembled WGS sequence"/>
</dbReference>
<keyword evidence="2" id="KW-1185">Reference proteome</keyword>
<sequence length="167" mass="18810">KEDSKQPTRKKDVQHDNEIMVVAEVAKTNIVFFNQEEVVGEAYQASDDQTTAVSVEEQTLEVEKTKDEASQSIYLQASTGQTTAVFVEEQTIEVAQTEVVMSHQEENIGEASQPILMESEVDVTLKKGHALAEKEINERDVKMACEIDRMHDHLDELLPGVLLEYFI</sequence>
<organism evidence="1 2">
    <name type="scientific">Kingdonia uniflora</name>
    <dbReference type="NCBI Taxonomy" id="39325"/>
    <lineage>
        <taxon>Eukaryota</taxon>
        <taxon>Viridiplantae</taxon>
        <taxon>Streptophyta</taxon>
        <taxon>Embryophyta</taxon>
        <taxon>Tracheophyta</taxon>
        <taxon>Spermatophyta</taxon>
        <taxon>Magnoliopsida</taxon>
        <taxon>Ranunculales</taxon>
        <taxon>Circaeasteraceae</taxon>
        <taxon>Kingdonia</taxon>
    </lineage>
</organism>
<protein>
    <submittedName>
        <fullName evidence="1">Uncharacterized protein</fullName>
    </submittedName>
</protein>
<evidence type="ECO:0000313" key="1">
    <source>
        <dbReference type="EMBL" id="KAF6147800.1"/>
    </source>
</evidence>
<name>A0A7J7LZ26_9MAGN</name>
<feature type="non-terminal residue" evidence="1">
    <location>
        <position position="1"/>
    </location>
</feature>
<dbReference type="EMBL" id="JACGCM010001878">
    <property type="protein sequence ID" value="KAF6147800.1"/>
    <property type="molecule type" value="Genomic_DNA"/>
</dbReference>
<proteinExistence type="predicted"/>
<accession>A0A7J7LZ26</accession>
<reference evidence="1 2" key="1">
    <citation type="journal article" date="2020" name="IScience">
        <title>Genome Sequencing of the Endangered Kingdonia uniflora (Circaeasteraceae, Ranunculales) Reveals Potential Mechanisms of Evolutionary Specialization.</title>
        <authorList>
            <person name="Sun Y."/>
            <person name="Deng T."/>
            <person name="Zhang A."/>
            <person name="Moore M.J."/>
            <person name="Landis J.B."/>
            <person name="Lin N."/>
            <person name="Zhang H."/>
            <person name="Zhang X."/>
            <person name="Huang J."/>
            <person name="Zhang X."/>
            <person name="Sun H."/>
            <person name="Wang H."/>
        </authorList>
    </citation>
    <scope>NUCLEOTIDE SEQUENCE [LARGE SCALE GENOMIC DNA]</scope>
    <source>
        <strain evidence="1">TB1705</strain>
        <tissue evidence="1">Leaf</tissue>
    </source>
</reference>
<evidence type="ECO:0000313" key="2">
    <source>
        <dbReference type="Proteomes" id="UP000541444"/>
    </source>
</evidence>